<dbReference type="PANTHER" id="PTHR48079:SF6">
    <property type="entry name" value="NAD(P)-BINDING DOMAIN-CONTAINING PROTEIN-RELATED"/>
    <property type="match status" value="1"/>
</dbReference>
<evidence type="ECO:0000313" key="3">
    <source>
        <dbReference type="Proteomes" id="UP000625976"/>
    </source>
</evidence>
<evidence type="ECO:0000259" key="1">
    <source>
        <dbReference type="Pfam" id="PF01370"/>
    </source>
</evidence>
<evidence type="ECO:0000313" key="2">
    <source>
        <dbReference type="EMBL" id="GGG39395.1"/>
    </source>
</evidence>
<dbReference type="SUPFAM" id="SSF51735">
    <property type="entry name" value="NAD(P)-binding Rossmann-fold domains"/>
    <property type="match status" value="1"/>
</dbReference>
<dbReference type="InterPro" id="IPR001509">
    <property type="entry name" value="Epimerase_deHydtase"/>
</dbReference>
<dbReference type="Proteomes" id="UP000625976">
    <property type="component" value="Unassembled WGS sequence"/>
</dbReference>
<name>A0A917GDE5_9FLAO</name>
<dbReference type="InterPro" id="IPR051783">
    <property type="entry name" value="NAD(P)-dependent_oxidoreduct"/>
</dbReference>
<dbReference type="InterPro" id="IPR036291">
    <property type="entry name" value="NAD(P)-bd_dom_sf"/>
</dbReference>
<dbReference type="RefSeq" id="WP_188462245.1">
    <property type="nucleotide sequence ID" value="NZ_BMFQ01000001.1"/>
</dbReference>
<dbReference type="Gene3D" id="3.40.50.720">
    <property type="entry name" value="NAD(P)-binding Rossmann-like Domain"/>
    <property type="match status" value="1"/>
</dbReference>
<comment type="caution">
    <text evidence="2">The sequence shown here is derived from an EMBL/GenBank/DDBJ whole genome shotgun (WGS) entry which is preliminary data.</text>
</comment>
<proteinExistence type="predicted"/>
<reference evidence="2" key="1">
    <citation type="journal article" date="2014" name="Int. J. Syst. Evol. Microbiol.">
        <title>Complete genome sequence of Corynebacterium casei LMG S-19264T (=DSM 44701T), isolated from a smear-ripened cheese.</title>
        <authorList>
            <consortium name="US DOE Joint Genome Institute (JGI-PGF)"/>
            <person name="Walter F."/>
            <person name="Albersmeier A."/>
            <person name="Kalinowski J."/>
            <person name="Ruckert C."/>
        </authorList>
    </citation>
    <scope>NUCLEOTIDE SEQUENCE</scope>
    <source>
        <strain evidence="2">CGMCC 1.12751</strain>
    </source>
</reference>
<dbReference type="GO" id="GO:0005737">
    <property type="term" value="C:cytoplasm"/>
    <property type="evidence" value="ECO:0007669"/>
    <property type="project" value="TreeGrafter"/>
</dbReference>
<gene>
    <name evidence="2" type="ORF">GCM10010976_08920</name>
</gene>
<dbReference type="AlphaFoldDB" id="A0A917GDE5"/>
<protein>
    <submittedName>
        <fullName evidence="2">NAD-dependent epimerase</fullName>
    </submittedName>
</protein>
<organism evidence="2 3">
    <name type="scientific">Bizionia arctica</name>
    <dbReference type="NCBI Taxonomy" id="1495645"/>
    <lineage>
        <taxon>Bacteria</taxon>
        <taxon>Pseudomonadati</taxon>
        <taxon>Bacteroidota</taxon>
        <taxon>Flavobacteriia</taxon>
        <taxon>Flavobacteriales</taxon>
        <taxon>Flavobacteriaceae</taxon>
        <taxon>Bizionia</taxon>
    </lineage>
</organism>
<keyword evidence="3" id="KW-1185">Reference proteome</keyword>
<feature type="domain" description="NAD-dependent epimerase/dehydratase" evidence="1">
    <location>
        <begin position="2"/>
        <end position="186"/>
    </location>
</feature>
<dbReference type="PANTHER" id="PTHR48079">
    <property type="entry name" value="PROTEIN YEEZ"/>
    <property type="match status" value="1"/>
</dbReference>
<dbReference type="GO" id="GO:0004029">
    <property type="term" value="F:aldehyde dehydrogenase (NAD+) activity"/>
    <property type="evidence" value="ECO:0007669"/>
    <property type="project" value="TreeGrafter"/>
</dbReference>
<dbReference type="Pfam" id="PF01370">
    <property type="entry name" value="Epimerase"/>
    <property type="match status" value="1"/>
</dbReference>
<sequence length="335" mass="37844">MILVTGGTGLVGSHLLYELIKEDKPIKAIYRDEKKLSIVKKVFSYYCKNPEELFKKIVWVKADLLDISLLTEAFKDVTYVYHCAAFVSFEPNKYHLLRKTNIEGTANIVNFCIANHVEKLCYVSSIATIGTAINSDIDDEETIWNPEADNSVYGITKYGAEMEVWRGTQEGLDVVIVNPGVIIGPGIWEYGSGNIFEKVYKGLPFFTEGAVGYVAVFDVVTCMIRLMEGQIKNERFILVAENMSYKDFINQIAKTLRVKAPTKKAGSFLLNLGWRLDWIHHKLTGKPRTLSKQLANSLETKSAYNNSKIKTLLNYTFIPIDKSIEAVSSIFIKEH</sequence>
<dbReference type="EMBL" id="BMFQ01000001">
    <property type="protein sequence ID" value="GGG39395.1"/>
    <property type="molecule type" value="Genomic_DNA"/>
</dbReference>
<reference evidence="2" key="2">
    <citation type="submission" date="2020-09" db="EMBL/GenBank/DDBJ databases">
        <authorList>
            <person name="Sun Q."/>
            <person name="Zhou Y."/>
        </authorList>
    </citation>
    <scope>NUCLEOTIDE SEQUENCE</scope>
    <source>
        <strain evidence="2">CGMCC 1.12751</strain>
    </source>
</reference>
<accession>A0A917GDE5</accession>